<dbReference type="EMBL" id="LT853696">
    <property type="protein sequence ID" value="SMQ51269.1"/>
    <property type="molecule type" value="Genomic_DNA"/>
</dbReference>
<dbReference type="AlphaFoldDB" id="A0A1X7RV60"/>
<dbReference type="PANTHER" id="PTHR37466:SF1">
    <property type="entry name" value="SLR1628 PROTEIN"/>
    <property type="match status" value="1"/>
</dbReference>
<protein>
    <submittedName>
        <fullName evidence="2">Uncharacterized protein</fullName>
    </submittedName>
</protein>
<dbReference type="Pfam" id="PF09996">
    <property type="entry name" value="DUF2237"/>
    <property type="match status" value="1"/>
</dbReference>
<evidence type="ECO:0000256" key="1">
    <source>
        <dbReference type="SAM" id="MobiDB-lite"/>
    </source>
</evidence>
<name>A0A1X7RV60_ZYMT9</name>
<sequence length="188" mass="20041">MAHKEQTSTKPTMENKSVANGRLGFFQKGTGFFKDGYCRTDSSDSGNHSIAATVSQEFLDFTSKKGNNLSSAGVSANQKWCLCASRWKEAFTAFENGDLKAEGVPKVHLHASHEKALDVVDYKTLKRFAAQGEATSQQGRQESHESPEKQGGVSKESKEIGKAQPKIAPGEGSHSAGGNMAGTSGSRG</sequence>
<organism evidence="2 3">
    <name type="scientific">Zymoseptoria tritici (strain ST99CH_3D7)</name>
    <dbReference type="NCBI Taxonomy" id="1276538"/>
    <lineage>
        <taxon>Eukaryota</taxon>
        <taxon>Fungi</taxon>
        <taxon>Dikarya</taxon>
        <taxon>Ascomycota</taxon>
        <taxon>Pezizomycotina</taxon>
        <taxon>Dothideomycetes</taxon>
        <taxon>Dothideomycetidae</taxon>
        <taxon>Mycosphaerellales</taxon>
        <taxon>Mycosphaerellaceae</taxon>
        <taxon>Zymoseptoria</taxon>
    </lineage>
</organism>
<feature type="region of interest" description="Disordered" evidence="1">
    <location>
        <begin position="131"/>
        <end position="188"/>
    </location>
</feature>
<gene>
    <name evidence="2" type="ORF">ZT3D7_G6422</name>
</gene>
<reference evidence="2 3" key="1">
    <citation type="submission" date="2016-06" db="EMBL/GenBank/DDBJ databases">
        <authorList>
            <person name="Kjaerup R.B."/>
            <person name="Dalgaard T.S."/>
            <person name="Juul-Madsen H.R."/>
        </authorList>
    </citation>
    <scope>NUCLEOTIDE SEQUENCE [LARGE SCALE GENOMIC DNA]</scope>
</reference>
<proteinExistence type="predicted"/>
<accession>A0A1X7RV60</accession>
<evidence type="ECO:0000313" key="3">
    <source>
        <dbReference type="Proteomes" id="UP000215127"/>
    </source>
</evidence>
<dbReference type="PANTHER" id="PTHR37466">
    <property type="entry name" value="SLR1628 PROTEIN"/>
    <property type="match status" value="1"/>
</dbReference>
<dbReference type="Proteomes" id="UP000215127">
    <property type="component" value="Chromosome 5"/>
</dbReference>
<evidence type="ECO:0000313" key="2">
    <source>
        <dbReference type="EMBL" id="SMQ51269.1"/>
    </source>
</evidence>
<keyword evidence="3" id="KW-1185">Reference proteome</keyword>
<dbReference type="InterPro" id="IPR018714">
    <property type="entry name" value="DUF2237"/>
</dbReference>
<dbReference type="Gene3D" id="3.30.56.110">
    <property type="entry name" value="Protein of unknown function DUF2237"/>
    <property type="match status" value="1"/>
</dbReference>